<evidence type="ECO:0008006" key="8">
    <source>
        <dbReference type="Google" id="ProtNLM"/>
    </source>
</evidence>
<sequence length="242" mass="27816">MKCRKNVETGNEYVNIEWNEMNSINAIKSRLIDEEDGERLSIFGDKALFVEIKFGAHILWDYKCIDSPNGSDDSLGSLNEIPMELDLTAAGPPLSDDDVDIKEFDSRFTRTMAVVKRFLPHVGLVALLIAYLLIGATIFHAIEGPNELIQRESELRIIFGLRDDFQEHIWNITQDTDNKISKEALDAINEEYFRQLVKQIFNSFRNQYINERHLLNTTKGDEYVWTYPNSIFFATTVITTIG</sequence>
<dbReference type="GO" id="GO:0015271">
    <property type="term" value="F:outward rectifier potassium channel activity"/>
    <property type="evidence" value="ECO:0007669"/>
    <property type="project" value="TreeGrafter"/>
</dbReference>
<evidence type="ECO:0000256" key="4">
    <source>
        <dbReference type="ARBA" id="ARBA00023136"/>
    </source>
</evidence>
<dbReference type="GO" id="GO:0022841">
    <property type="term" value="F:potassium ion leak channel activity"/>
    <property type="evidence" value="ECO:0007669"/>
    <property type="project" value="TreeGrafter"/>
</dbReference>
<dbReference type="OrthoDB" id="297496at2759"/>
<comment type="subcellular location">
    <subcellularLocation>
        <location evidence="1">Membrane</location>
        <topology evidence="1">Multi-pass membrane protein</topology>
    </subcellularLocation>
</comment>
<organism evidence="6 7">
    <name type="scientific">Diploscapter pachys</name>
    <dbReference type="NCBI Taxonomy" id="2018661"/>
    <lineage>
        <taxon>Eukaryota</taxon>
        <taxon>Metazoa</taxon>
        <taxon>Ecdysozoa</taxon>
        <taxon>Nematoda</taxon>
        <taxon>Chromadorea</taxon>
        <taxon>Rhabditida</taxon>
        <taxon>Rhabditina</taxon>
        <taxon>Rhabditomorpha</taxon>
        <taxon>Rhabditoidea</taxon>
        <taxon>Rhabditidae</taxon>
        <taxon>Diploscapter</taxon>
    </lineage>
</organism>
<evidence type="ECO:0000256" key="3">
    <source>
        <dbReference type="ARBA" id="ARBA00022989"/>
    </source>
</evidence>
<dbReference type="InterPro" id="IPR003280">
    <property type="entry name" value="2pore_dom_K_chnl"/>
</dbReference>
<dbReference type="GO" id="GO:0005886">
    <property type="term" value="C:plasma membrane"/>
    <property type="evidence" value="ECO:0007669"/>
    <property type="project" value="TreeGrafter"/>
</dbReference>
<name>A0A2A2M1N3_9BILA</name>
<evidence type="ECO:0000256" key="5">
    <source>
        <dbReference type="SAM" id="Phobius"/>
    </source>
</evidence>
<proteinExistence type="predicted"/>
<dbReference type="Gene3D" id="1.10.287.70">
    <property type="match status" value="1"/>
</dbReference>
<keyword evidence="4 5" id="KW-0472">Membrane</keyword>
<keyword evidence="2 5" id="KW-0812">Transmembrane</keyword>
<evidence type="ECO:0000313" key="6">
    <source>
        <dbReference type="EMBL" id="PAV92137.1"/>
    </source>
</evidence>
<evidence type="ECO:0000256" key="2">
    <source>
        <dbReference type="ARBA" id="ARBA00022692"/>
    </source>
</evidence>
<comment type="caution">
    <text evidence="6">The sequence shown here is derived from an EMBL/GenBank/DDBJ whole genome shotgun (WGS) entry which is preliminary data.</text>
</comment>
<dbReference type="PANTHER" id="PTHR11003:SF98">
    <property type="entry name" value="POTASSIUM CHANNEL DOMAIN-CONTAINING PROTEIN"/>
    <property type="match status" value="1"/>
</dbReference>
<protein>
    <recommendedName>
        <fullName evidence="8">Potassium channel domain-containing protein</fullName>
    </recommendedName>
</protein>
<keyword evidence="3 5" id="KW-1133">Transmembrane helix</keyword>
<dbReference type="GO" id="GO:0030322">
    <property type="term" value="P:stabilization of membrane potential"/>
    <property type="evidence" value="ECO:0007669"/>
    <property type="project" value="TreeGrafter"/>
</dbReference>
<gene>
    <name evidence="6" type="ORF">WR25_26407</name>
</gene>
<accession>A0A2A2M1N3</accession>
<dbReference type="EMBL" id="LIAE01006262">
    <property type="protein sequence ID" value="PAV92137.1"/>
    <property type="molecule type" value="Genomic_DNA"/>
</dbReference>
<keyword evidence="7" id="KW-1185">Reference proteome</keyword>
<dbReference type="AlphaFoldDB" id="A0A2A2M1N3"/>
<dbReference type="PANTHER" id="PTHR11003">
    <property type="entry name" value="POTASSIUM CHANNEL, SUBFAMILY K"/>
    <property type="match status" value="1"/>
</dbReference>
<evidence type="ECO:0000313" key="7">
    <source>
        <dbReference type="Proteomes" id="UP000218231"/>
    </source>
</evidence>
<dbReference type="SUPFAM" id="SSF81324">
    <property type="entry name" value="Voltage-gated potassium channels"/>
    <property type="match status" value="1"/>
</dbReference>
<evidence type="ECO:0000256" key="1">
    <source>
        <dbReference type="ARBA" id="ARBA00004141"/>
    </source>
</evidence>
<dbReference type="Proteomes" id="UP000218231">
    <property type="component" value="Unassembled WGS sequence"/>
</dbReference>
<feature type="transmembrane region" description="Helical" evidence="5">
    <location>
        <begin position="118"/>
        <end position="142"/>
    </location>
</feature>
<reference evidence="6 7" key="1">
    <citation type="journal article" date="2017" name="Curr. Biol.">
        <title>Genome architecture and evolution of a unichromosomal asexual nematode.</title>
        <authorList>
            <person name="Fradin H."/>
            <person name="Zegar C."/>
            <person name="Gutwein M."/>
            <person name="Lucas J."/>
            <person name="Kovtun M."/>
            <person name="Corcoran D."/>
            <person name="Baugh L.R."/>
            <person name="Kiontke K."/>
            <person name="Gunsalus K."/>
            <person name="Fitch D.H."/>
            <person name="Piano F."/>
        </authorList>
    </citation>
    <scope>NUCLEOTIDE SEQUENCE [LARGE SCALE GENOMIC DNA]</scope>
    <source>
        <strain evidence="6">PF1309</strain>
    </source>
</reference>
<dbReference type="STRING" id="2018661.A0A2A2M1N3"/>